<dbReference type="Gene3D" id="2.102.10.10">
    <property type="entry name" value="Rieske [2Fe-2S] iron-sulphur domain"/>
    <property type="match status" value="1"/>
</dbReference>
<dbReference type="RefSeq" id="WP_098458206.1">
    <property type="nucleotide sequence ID" value="NZ_PDJH01000001.1"/>
</dbReference>
<dbReference type="AlphaFoldDB" id="A0A2A9EER6"/>
<evidence type="ECO:0000313" key="8">
    <source>
        <dbReference type="EMBL" id="PFG37116.1"/>
    </source>
</evidence>
<name>A0A2A9EER6_9MICO</name>
<dbReference type="CDD" id="cd03529">
    <property type="entry name" value="Rieske_NirD"/>
    <property type="match status" value="1"/>
</dbReference>
<dbReference type="GO" id="GO:0016705">
    <property type="term" value="F:oxidoreductase activity, acting on paired donors, with incorporation or reduction of molecular oxygen"/>
    <property type="evidence" value="ECO:0007669"/>
    <property type="project" value="UniProtKB-ARBA"/>
</dbReference>
<dbReference type="GO" id="GO:0042128">
    <property type="term" value="P:nitrate assimilation"/>
    <property type="evidence" value="ECO:0007669"/>
    <property type="project" value="UniProtKB-KW"/>
</dbReference>
<dbReference type="PROSITE" id="PS51296">
    <property type="entry name" value="RIESKE"/>
    <property type="match status" value="1"/>
</dbReference>
<accession>A0A2A9EER6</accession>
<keyword evidence="6" id="KW-0534">Nitrate assimilation</keyword>
<evidence type="ECO:0000256" key="1">
    <source>
        <dbReference type="ARBA" id="ARBA00022714"/>
    </source>
</evidence>
<evidence type="ECO:0000259" key="7">
    <source>
        <dbReference type="PROSITE" id="PS51296"/>
    </source>
</evidence>
<gene>
    <name evidence="8" type="ORF">ATL41_1864</name>
</gene>
<keyword evidence="2" id="KW-0479">Metal-binding</keyword>
<dbReference type="PANTHER" id="PTHR40562">
    <property type="match status" value="1"/>
</dbReference>
<evidence type="ECO:0000256" key="3">
    <source>
        <dbReference type="ARBA" id="ARBA00023002"/>
    </source>
</evidence>
<evidence type="ECO:0000256" key="6">
    <source>
        <dbReference type="ARBA" id="ARBA00023063"/>
    </source>
</evidence>
<dbReference type="GO" id="GO:0004497">
    <property type="term" value="F:monooxygenase activity"/>
    <property type="evidence" value="ECO:0007669"/>
    <property type="project" value="UniProtKB-ARBA"/>
</dbReference>
<reference evidence="8 9" key="1">
    <citation type="submission" date="2017-10" db="EMBL/GenBank/DDBJ databases">
        <title>Sequencing the genomes of 1000 actinobacteria strains.</title>
        <authorList>
            <person name="Klenk H.-P."/>
        </authorList>
    </citation>
    <scope>NUCLEOTIDE SEQUENCE [LARGE SCALE GENOMIC DNA]</scope>
    <source>
        <strain evidence="8 9">DSM 21574</strain>
    </source>
</reference>
<proteinExistence type="predicted"/>
<dbReference type="GO" id="GO:0051537">
    <property type="term" value="F:2 iron, 2 sulfur cluster binding"/>
    <property type="evidence" value="ECO:0007669"/>
    <property type="project" value="UniProtKB-KW"/>
</dbReference>
<dbReference type="GO" id="GO:0046872">
    <property type="term" value="F:metal ion binding"/>
    <property type="evidence" value="ECO:0007669"/>
    <property type="project" value="UniProtKB-KW"/>
</dbReference>
<evidence type="ECO:0000256" key="5">
    <source>
        <dbReference type="ARBA" id="ARBA00023014"/>
    </source>
</evidence>
<dbReference type="SUPFAM" id="SSF50022">
    <property type="entry name" value="ISP domain"/>
    <property type="match status" value="1"/>
</dbReference>
<dbReference type="PANTHER" id="PTHR40562:SF1">
    <property type="entry name" value="NITRITE REDUCTASE (NADH) SMALL SUBUNIT"/>
    <property type="match status" value="1"/>
</dbReference>
<dbReference type="Pfam" id="PF13806">
    <property type="entry name" value="Rieske_2"/>
    <property type="match status" value="1"/>
</dbReference>
<organism evidence="8 9">
    <name type="scientific">Flavimobilis soli</name>
    <dbReference type="NCBI Taxonomy" id="442709"/>
    <lineage>
        <taxon>Bacteria</taxon>
        <taxon>Bacillati</taxon>
        <taxon>Actinomycetota</taxon>
        <taxon>Actinomycetes</taxon>
        <taxon>Micrococcales</taxon>
        <taxon>Jonesiaceae</taxon>
        <taxon>Flavimobilis</taxon>
    </lineage>
</organism>
<dbReference type="Proteomes" id="UP000221394">
    <property type="component" value="Unassembled WGS sequence"/>
</dbReference>
<dbReference type="NCBIfam" id="TIGR02378">
    <property type="entry name" value="nirD_assim_sml"/>
    <property type="match status" value="1"/>
</dbReference>
<dbReference type="InterPro" id="IPR036922">
    <property type="entry name" value="Rieske_2Fe-2S_sf"/>
</dbReference>
<dbReference type="InterPro" id="IPR012748">
    <property type="entry name" value="Rieske-like_NirD"/>
</dbReference>
<dbReference type="InterPro" id="IPR017881">
    <property type="entry name" value="NirD"/>
</dbReference>
<dbReference type="InterPro" id="IPR017941">
    <property type="entry name" value="Rieske_2Fe-2S"/>
</dbReference>
<keyword evidence="3" id="KW-0560">Oxidoreductase</keyword>
<feature type="domain" description="Rieske" evidence="7">
    <location>
        <begin position="10"/>
        <end position="113"/>
    </location>
</feature>
<evidence type="ECO:0000256" key="4">
    <source>
        <dbReference type="ARBA" id="ARBA00023004"/>
    </source>
</evidence>
<protein>
    <submittedName>
        <fullName evidence="8">Assimilatory nitrite reductase (NAD(P)H) small subunit</fullName>
    </submittedName>
</protein>
<dbReference type="OrthoDB" id="3213360at2"/>
<keyword evidence="5" id="KW-0411">Iron-sulfur</keyword>
<comment type="caution">
    <text evidence="8">The sequence shown here is derived from an EMBL/GenBank/DDBJ whole genome shotgun (WGS) entry which is preliminary data.</text>
</comment>
<keyword evidence="4" id="KW-0408">Iron</keyword>
<keyword evidence="1" id="KW-0001">2Fe-2S</keyword>
<keyword evidence="9" id="KW-1185">Reference proteome</keyword>
<dbReference type="EMBL" id="PDJH01000001">
    <property type="protein sequence ID" value="PFG37116.1"/>
    <property type="molecule type" value="Genomic_DNA"/>
</dbReference>
<evidence type="ECO:0000256" key="2">
    <source>
        <dbReference type="ARBA" id="ARBA00022723"/>
    </source>
</evidence>
<dbReference type="GO" id="GO:0008942">
    <property type="term" value="F:nitrite reductase [NAD(P)H] activity"/>
    <property type="evidence" value="ECO:0007669"/>
    <property type="project" value="InterPro"/>
</dbReference>
<sequence>MSAHGDLTWTDVCALDALVPERGAAALVEGHQVALFRLADDSVLAVQQRDPFSGANVVSRGIVGTVGDVPAVTSPMHKQVWALATGECLDAAGKEPQDLRSYPVEVRDGVVRVAVS</sequence>
<evidence type="ECO:0000313" key="9">
    <source>
        <dbReference type="Proteomes" id="UP000221394"/>
    </source>
</evidence>
<dbReference type="PROSITE" id="PS51300">
    <property type="entry name" value="NIRD"/>
    <property type="match status" value="1"/>
</dbReference>